<keyword evidence="4" id="KW-1185">Reference proteome</keyword>
<feature type="region of interest" description="Disordered" evidence="1">
    <location>
        <begin position="243"/>
        <end position="298"/>
    </location>
</feature>
<evidence type="ECO:0000313" key="4">
    <source>
        <dbReference type="Proteomes" id="UP000230066"/>
    </source>
</evidence>
<keyword evidence="2" id="KW-0812">Transmembrane</keyword>
<dbReference type="Proteomes" id="UP000230066">
    <property type="component" value="Unassembled WGS sequence"/>
</dbReference>
<keyword evidence="2" id="KW-0472">Membrane</keyword>
<feature type="compositionally biased region" description="Polar residues" evidence="1">
    <location>
        <begin position="247"/>
        <end position="262"/>
    </location>
</feature>
<feature type="compositionally biased region" description="Polar residues" evidence="1">
    <location>
        <begin position="270"/>
        <end position="292"/>
    </location>
</feature>
<dbReference type="AlphaFoldDB" id="A0A4E0RRU0"/>
<keyword evidence="2" id="KW-1133">Transmembrane helix</keyword>
<evidence type="ECO:0000256" key="1">
    <source>
        <dbReference type="SAM" id="MobiDB-lite"/>
    </source>
</evidence>
<protein>
    <submittedName>
        <fullName evidence="3">Uncharacterized protein</fullName>
    </submittedName>
</protein>
<evidence type="ECO:0000313" key="3">
    <source>
        <dbReference type="EMBL" id="THD19482.1"/>
    </source>
</evidence>
<comment type="caution">
    <text evidence="3">The sequence shown here is derived from an EMBL/GenBank/DDBJ whole genome shotgun (WGS) entry which is preliminary data.</text>
</comment>
<feature type="transmembrane region" description="Helical" evidence="2">
    <location>
        <begin position="173"/>
        <end position="192"/>
    </location>
</feature>
<feature type="transmembrane region" description="Helical" evidence="2">
    <location>
        <begin position="143"/>
        <end position="161"/>
    </location>
</feature>
<name>A0A4E0RRU0_FASHE</name>
<gene>
    <name evidence="3" type="ORF">D915_009844</name>
</gene>
<proteinExistence type="predicted"/>
<evidence type="ECO:0000256" key="2">
    <source>
        <dbReference type="SAM" id="Phobius"/>
    </source>
</evidence>
<accession>A0A4E0RRU0</accession>
<sequence length="298" mass="33713">MYTSKVHLSSVNYRSMNGMDLYAGEARNANRLKSFFDVNIQEQLLLITDIGIQLRVIKNPHEYTCPLLGSISHVVKLQTGLLNLLSSVVVFSASKIHNLNILMIKIYASCYLFLVCLATTFYFTIPKHYYTMNCLPRIIVPSLVYPMLITHSVAGVFLILYWTRPPYRNLDEWIGICGNTIFSLALWSSLVTMRKPNTFVSRGVIRLTVLTLFKGIYLAVYHVFLKCSMYGFYWRSLKGSKPGDKIQTPTTANTSTSSINKATSRKQRKLTTSTSSPMLTDSHEGSSISTTEIKSRSR</sequence>
<dbReference type="EMBL" id="JXXN02006316">
    <property type="protein sequence ID" value="THD19482.1"/>
    <property type="molecule type" value="Genomic_DNA"/>
</dbReference>
<feature type="transmembrane region" description="Helical" evidence="2">
    <location>
        <begin position="204"/>
        <end position="225"/>
    </location>
</feature>
<reference evidence="3" key="1">
    <citation type="submission" date="2019-03" db="EMBL/GenBank/DDBJ databases">
        <title>Improved annotation for the trematode Fasciola hepatica.</title>
        <authorList>
            <person name="Choi Y.-J."/>
            <person name="Martin J."/>
            <person name="Mitreva M."/>
        </authorList>
    </citation>
    <scope>NUCLEOTIDE SEQUENCE [LARGE SCALE GENOMIC DNA]</scope>
</reference>
<feature type="transmembrane region" description="Helical" evidence="2">
    <location>
        <begin position="102"/>
        <end position="123"/>
    </location>
</feature>
<organism evidence="3 4">
    <name type="scientific">Fasciola hepatica</name>
    <name type="common">Liver fluke</name>
    <dbReference type="NCBI Taxonomy" id="6192"/>
    <lineage>
        <taxon>Eukaryota</taxon>
        <taxon>Metazoa</taxon>
        <taxon>Spiralia</taxon>
        <taxon>Lophotrochozoa</taxon>
        <taxon>Platyhelminthes</taxon>
        <taxon>Trematoda</taxon>
        <taxon>Digenea</taxon>
        <taxon>Plagiorchiida</taxon>
        <taxon>Echinostomata</taxon>
        <taxon>Echinostomatoidea</taxon>
        <taxon>Fasciolidae</taxon>
        <taxon>Fasciola</taxon>
    </lineage>
</organism>